<accession>A0A368K7Z8</accession>
<dbReference type="EMBL" id="QOZG01000003">
    <property type="protein sequence ID" value="RCS24180.1"/>
    <property type="molecule type" value="Genomic_DNA"/>
</dbReference>
<reference evidence="1 2" key="1">
    <citation type="submission" date="2018-07" db="EMBL/GenBank/DDBJ databases">
        <title>The draft genome of Phyllobacterium salinisoli.</title>
        <authorList>
            <person name="Liu L."/>
            <person name="Li L."/>
            <person name="Zhang X."/>
            <person name="Liang L."/>
        </authorList>
    </citation>
    <scope>NUCLEOTIDE SEQUENCE [LARGE SCALE GENOMIC DNA]</scope>
    <source>
        <strain evidence="1 2">LLAN61</strain>
    </source>
</reference>
<gene>
    <name evidence="1" type="ORF">DUT91_07620</name>
</gene>
<dbReference type="AlphaFoldDB" id="A0A368K7Z8"/>
<dbReference type="RefSeq" id="WP_114439803.1">
    <property type="nucleotide sequence ID" value="NZ_QOZG01000003.1"/>
</dbReference>
<evidence type="ECO:0000313" key="2">
    <source>
        <dbReference type="Proteomes" id="UP000253420"/>
    </source>
</evidence>
<keyword evidence="2" id="KW-1185">Reference proteome</keyword>
<organism evidence="1 2">
    <name type="scientific">Phyllobacterium salinisoli</name>
    <dbReference type="NCBI Taxonomy" id="1899321"/>
    <lineage>
        <taxon>Bacteria</taxon>
        <taxon>Pseudomonadati</taxon>
        <taxon>Pseudomonadota</taxon>
        <taxon>Alphaproteobacteria</taxon>
        <taxon>Hyphomicrobiales</taxon>
        <taxon>Phyllobacteriaceae</taxon>
        <taxon>Phyllobacterium</taxon>
    </lineage>
</organism>
<name>A0A368K7Z8_9HYPH</name>
<protein>
    <submittedName>
        <fullName evidence="1">Uncharacterized protein</fullName>
    </submittedName>
</protein>
<proteinExistence type="predicted"/>
<sequence length="73" mass="7645">MTNEGRFDYITVGRSGSACASTMRDLIDKEIFPGAGMRDLRFTNASLMSTIASGNTNTAVLAAAGKADDLILA</sequence>
<dbReference type="Proteomes" id="UP000253420">
    <property type="component" value="Unassembled WGS sequence"/>
</dbReference>
<comment type="caution">
    <text evidence="1">The sequence shown here is derived from an EMBL/GenBank/DDBJ whole genome shotgun (WGS) entry which is preliminary data.</text>
</comment>
<evidence type="ECO:0000313" key="1">
    <source>
        <dbReference type="EMBL" id="RCS24180.1"/>
    </source>
</evidence>